<organism evidence="2 3">
    <name type="scientific">Sorangium cellulosum</name>
    <name type="common">Polyangium cellulosum</name>
    <dbReference type="NCBI Taxonomy" id="56"/>
    <lineage>
        <taxon>Bacteria</taxon>
        <taxon>Pseudomonadati</taxon>
        <taxon>Myxococcota</taxon>
        <taxon>Polyangia</taxon>
        <taxon>Polyangiales</taxon>
        <taxon>Polyangiaceae</taxon>
        <taxon>Sorangium</taxon>
    </lineage>
</organism>
<sequence>MTFRFVGCTCLAEVTYEVCATQQRTVFPHDAERGFDTTGQQVFFEITPPSSSVSFVSVAVGDVNNDGRQDVAAVTHEHTDGPMRVWILRFGVGVTDFDCIGCPDVVGAQRDGLVVFRGRGCATAP</sequence>
<evidence type="ECO:0000313" key="2">
    <source>
        <dbReference type="EMBL" id="AUX37084.1"/>
    </source>
</evidence>
<dbReference type="SUPFAM" id="SSF69318">
    <property type="entry name" value="Integrin alpha N-terminal domain"/>
    <property type="match status" value="1"/>
</dbReference>
<dbReference type="InterPro" id="IPR028994">
    <property type="entry name" value="Integrin_alpha_N"/>
</dbReference>
<proteinExistence type="predicted"/>
<accession>A0A4P2R262</accession>
<evidence type="ECO:0000256" key="1">
    <source>
        <dbReference type="ARBA" id="ARBA00022729"/>
    </source>
</evidence>
<name>A0A4P2R262_SORCE</name>
<keyword evidence="1" id="KW-0732">Signal</keyword>
<evidence type="ECO:0000313" key="3">
    <source>
        <dbReference type="Proteomes" id="UP000295497"/>
    </source>
</evidence>
<dbReference type="AlphaFoldDB" id="A0A4P2R262"/>
<dbReference type="InterPro" id="IPR013517">
    <property type="entry name" value="FG-GAP"/>
</dbReference>
<dbReference type="EMBL" id="CP012672">
    <property type="protein sequence ID" value="AUX37084.1"/>
    <property type="molecule type" value="Genomic_DNA"/>
</dbReference>
<gene>
    <name evidence="2" type="ORF">SOCE836_093030</name>
</gene>
<reference evidence="2 3" key="1">
    <citation type="submission" date="2015-09" db="EMBL/GenBank/DDBJ databases">
        <title>Sorangium comparison.</title>
        <authorList>
            <person name="Zaburannyi N."/>
            <person name="Bunk B."/>
            <person name="Overmann J."/>
            <person name="Mueller R."/>
        </authorList>
    </citation>
    <scope>NUCLEOTIDE SEQUENCE [LARGE SCALE GENOMIC DNA]</scope>
    <source>
        <strain evidence="2 3">So ce836</strain>
    </source>
</reference>
<protein>
    <submittedName>
        <fullName evidence="2">Uncharacterized protein</fullName>
    </submittedName>
</protein>
<dbReference type="Proteomes" id="UP000295497">
    <property type="component" value="Chromosome"/>
</dbReference>
<dbReference type="Pfam" id="PF01839">
    <property type="entry name" value="FG-GAP"/>
    <property type="match status" value="1"/>
</dbReference>